<protein>
    <recommendedName>
        <fullName evidence="10">Beta-ketoacyl-[acyl-carrier-protein] synthase III</fullName>
        <shortName evidence="10">Beta-ketoacyl-ACP synthase III</shortName>
        <shortName evidence="10">KAS III</shortName>
        <ecNumber evidence="10">2.3.1.180</ecNumber>
    </recommendedName>
    <alternativeName>
        <fullName evidence="10">3-oxoacyl-[acyl-carrier-protein] synthase 3</fullName>
    </alternativeName>
    <alternativeName>
        <fullName evidence="10">3-oxoacyl-[acyl-carrier-protein] synthase III</fullName>
    </alternativeName>
</protein>
<dbReference type="GO" id="GO:0004315">
    <property type="term" value="F:3-oxoacyl-[acyl-carrier-protein] synthase activity"/>
    <property type="evidence" value="ECO:0007669"/>
    <property type="project" value="InterPro"/>
</dbReference>
<dbReference type="EMBL" id="REFJ01000006">
    <property type="protein sequence ID" value="RMA78424.1"/>
    <property type="molecule type" value="Genomic_DNA"/>
</dbReference>
<keyword evidence="3 10" id="KW-0444">Lipid biosynthesis</keyword>
<dbReference type="PANTHER" id="PTHR43091">
    <property type="entry name" value="3-OXOACYL-[ACYL-CARRIER-PROTEIN] SYNTHASE"/>
    <property type="match status" value="1"/>
</dbReference>
<evidence type="ECO:0000259" key="11">
    <source>
        <dbReference type="Pfam" id="PF08541"/>
    </source>
</evidence>
<keyword evidence="9 10" id="KW-0012">Acyltransferase</keyword>
<evidence type="ECO:0000259" key="12">
    <source>
        <dbReference type="Pfam" id="PF08545"/>
    </source>
</evidence>
<dbReference type="GO" id="GO:0033818">
    <property type="term" value="F:beta-ketoacyl-acyl-carrier-protein synthase III activity"/>
    <property type="evidence" value="ECO:0007669"/>
    <property type="project" value="UniProtKB-UniRule"/>
</dbReference>
<evidence type="ECO:0000313" key="14">
    <source>
        <dbReference type="Proteomes" id="UP000267187"/>
    </source>
</evidence>
<dbReference type="AlphaFoldDB" id="A0A3M0A1X0"/>
<comment type="subcellular location">
    <subcellularLocation>
        <location evidence="10">Cytoplasm</location>
    </subcellularLocation>
</comment>
<feature type="domain" description="Beta-ketoacyl-[acyl-carrier-protein] synthase III C-terminal" evidence="11">
    <location>
        <begin position="233"/>
        <end position="322"/>
    </location>
</feature>
<proteinExistence type="inferred from homology"/>
<evidence type="ECO:0000256" key="10">
    <source>
        <dbReference type="HAMAP-Rule" id="MF_01815"/>
    </source>
</evidence>
<keyword evidence="2 10" id="KW-0963">Cytoplasm</keyword>
<dbReference type="PANTHER" id="PTHR43091:SF2">
    <property type="entry name" value="BETA-KETOACYL-[ACYL-CARRIER-PROTEIN] SYNTHASE III 2"/>
    <property type="match status" value="1"/>
</dbReference>
<evidence type="ECO:0000313" key="13">
    <source>
        <dbReference type="EMBL" id="RMA78424.1"/>
    </source>
</evidence>
<comment type="similarity">
    <text evidence="1 10">Belongs to the thiolase-like superfamily. FabH family.</text>
</comment>
<keyword evidence="4 10" id="KW-0808">Transferase</keyword>
<keyword evidence="7 10" id="KW-0275">Fatty acid biosynthesis</keyword>
<evidence type="ECO:0000256" key="1">
    <source>
        <dbReference type="ARBA" id="ARBA00008642"/>
    </source>
</evidence>
<keyword evidence="5 10" id="KW-0276">Fatty acid metabolism</keyword>
<comment type="caution">
    <text evidence="13">The sequence shown here is derived from an EMBL/GenBank/DDBJ whole genome shotgun (WGS) entry which is preliminary data.</text>
</comment>
<dbReference type="Gene3D" id="3.40.47.10">
    <property type="match status" value="1"/>
</dbReference>
<dbReference type="RefSeq" id="WP_121877662.1">
    <property type="nucleotide sequence ID" value="NZ_REFJ01000006.1"/>
</dbReference>
<feature type="domain" description="Beta-ketoacyl-[acyl-carrier-protein] synthase III N-terminal" evidence="12">
    <location>
        <begin position="105"/>
        <end position="183"/>
    </location>
</feature>
<keyword evidence="14" id="KW-1185">Reference proteome</keyword>
<dbReference type="SUPFAM" id="SSF53901">
    <property type="entry name" value="Thiolase-like"/>
    <property type="match status" value="1"/>
</dbReference>
<dbReference type="InterPro" id="IPR004655">
    <property type="entry name" value="FabH"/>
</dbReference>
<dbReference type="NCBIfam" id="TIGR00747">
    <property type="entry name" value="fabH"/>
    <property type="match status" value="1"/>
</dbReference>
<dbReference type="CDD" id="cd00830">
    <property type="entry name" value="KAS_III"/>
    <property type="match status" value="1"/>
</dbReference>
<organism evidence="13 14">
    <name type="scientific">Umboniibacter marinipuniceus</name>
    <dbReference type="NCBI Taxonomy" id="569599"/>
    <lineage>
        <taxon>Bacteria</taxon>
        <taxon>Pseudomonadati</taxon>
        <taxon>Pseudomonadota</taxon>
        <taxon>Gammaproteobacteria</taxon>
        <taxon>Cellvibrionales</taxon>
        <taxon>Cellvibrionaceae</taxon>
        <taxon>Umboniibacter</taxon>
    </lineage>
</organism>
<comment type="function">
    <text evidence="10">Catalyzes the condensation reaction of fatty acid synthesis by the addition to an acyl acceptor of two carbons from malonyl-ACP. Catalyzes the first condensation reaction which initiates fatty acid synthesis and may therefore play a role in governing the total rate of fatty acid production. Possesses both acetoacetyl-ACP synthase and acetyl transacylase activities. Its substrate specificity determines the biosynthesis of branched-chain and/or straight-chain of fatty acids.</text>
</comment>
<feature type="active site" evidence="10">
    <location>
        <position position="249"/>
    </location>
</feature>
<dbReference type="InterPro" id="IPR016039">
    <property type="entry name" value="Thiolase-like"/>
</dbReference>
<dbReference type="OrthoDB" id="9815506at2"/>
<evidence type="ECO:0000256" key="2">
    <source>
        <dbReference type="ARBA" id="ARBA00022490"/>
    </source>
</evidence>
<dbReference type="Pfam" id="PF08541">
    <property type="entry name" value="ACP_syn_III_C"/>
    <property type="match status" value="1"/>
</dbReference>
<dbReference type="InterPro" id="IPR013751">
    <property type="entry name" value="ACP_syn_III_N"/>
</dbReference>
<evidence type="ECO:0000256" key="6">
    <source>
        <dbReference type="ARBA" id="ARBA00023098"/>
    </source>
</evidence>
<evidence type="ECO:0000256" key="5">
    <source>
        <dbReference type="ARBA" id="ARBA00022832"/>
    </source>
</evidence>
<sequence length="372" mass="40178">MTYATISGWGKCLPPAVLNNDDLATFLDTNDEWIYSRTGMKERRISHVDLCELGYVAAARAIACAGLEADDIDMILFGSTSFSEFAPNTASYVQKRLGASKAACMDLNTACTSFMYGLTTGTAMIKSGVFKRVLVIGGEVVSKLMDWENRNVAVLFGDGCAAMVLEATNNEEGVISETLGCYGEHRDILKVLGYGGQYANKNIMLGDVAWNFEGQDIFKRAVAGMNKASKETLEKAGCGVDDINLVVPHQANVRIIEAVGKKLGVEADKVFVNIERYGNMSAATAPIALIEAVEEGRVQPGDLVLQPAFGAGLTWSSHLIRWGQRVTPIAHSDVELSACDKTALELVNEMRSVKNAAKATRAANNHEMIAKY</sequence>
<comment type="domain">
    <text evidence="10">The last Arg residue of the ACP-binding site is essential for the weak association between ACP/AcpP and FabH.</text>
</comment>
<dbReference type="Pfam" id="PF08545">
    <property type="entry name" value="ACP_syn_III"/>
    <property type="match status" value="1"/>
</dbReference>
<dbReference type="InterPro" id="IPR013747">
    <property type="entry name" value="ACP_syn_III_C"/>
</dbReference>
<comment type="subunit">
    <text evidence="10">Homodimer.</text>
</comment>
<dbReference type="GO" id="GO:0006633">
    <property type="term" value="P:fatty acid biosynthetic process"/>
    <property type="evidence" value="ECO:0007669"/>
    <property type="project" value="UniProtKB-UniRule"/>
</dbReference>
<dbReference type="GO" id="GO:0005737">
    <property type="term" value="C:cytoplasm"/>
    <property type="evidence" value="ECO:0007669"/>
    <property type="project" value="UniProtKB-SubCell"/>
</dbReference>
<name>A0A3M0A1X0_9GAMM</name>
<reference evidence="13 14" key="1">
    <citation type="submission" date="2018-10" db="EMBL/GenBank/DDBJ databases">
        <title>Genomic Encyclopedia of Type Strains, Phase IV (KMG-IV): sequencing the most valuable type-strain genomes for metagenomic binning, comparative biology and taxonomic classification.</title>
        <authorList>
            <person name="Goeker M."/>
        </authorList>
    </citation>
    <scope>NUCLEOTIDE SEQUENCE [LARGE SCALE GENOMIC DNA]</scope>
    <source>
        <strain evidence="13 14">DSM 25080</strain>
    </source>
</reference>
<dbReference type="EC" id="2.3.1.180" evidence="10"/>
<keyword evidence="8 10" id="KW-0511">Multifunctional enzyme</keyword>
<accession>A0A3M0A1X0</accession>
<evidence type="ECO:0000256" key="4">
    <source>
        <dbReference type="ARBA" id="ARBA00022679"/>
    </source>
</evidence>
<dbReference type="Proteomes" id="UP000267187">
    <property type="component" value="Unassembled WGS sequence"/>
</dbReference>
<gene>
    <name evidence="10" type="primary">fabH</name>
    <name evidence="13" type="ORF">DFR27_2355</name>
</gene>
<evidence type="ECO:0000256" key="7">
    <source>
        <dbReference type="ARBA" id="ARBA00023160"/>
    </source>
</evidence>
<evidence type="ECO:0000256" key="9">
    <source>
        <dbReference type="ARBA" id="ARBA00023315"/>
    </source>
</evidence>
<feature type="active site" evidence="10">
    <location>
        <position position="279"/>
    </location>
</feature>
<keyword evidence="6 10" id="KW-0443">Lipid metabolism</keyword>
<dbReference type="NCBIfam" id="NF006829">
    <property type="entry name" value="PRK09352.1"/>
    <property type="match status" value="1"/>
</dbReference>
<evidence type="ECO:0000256" key="3">
    <source>
        <dbReference type="ARBA" id="ARBA00022516"/>
    </source>
</evidence>
<comment type="catalytic activity">
    <reaction evidence="10">
        <text>malonyl-[ACP] + acetyl-CoA + H(+) = 3-oxobutanoyl-[ACP] + CO2 + CoA</text>
        <dbReference type="Rhea" id="RHEA:12080"/>
        <dbReference type="Rhea" id="RHEA-COMP:9623"/>
        <dbReference type="Rhea" id="RHEA-COMP:9625"/>
        <dbReference type="ChEBI" id="CHEBI:15378"/>
        <dbReference type="ChEBI" id="CHEBI:16526"/>
        <dbReference type="ChEBI" id="CHEBI:57287"/>
        <dbReference type="ChEBI" id="CHEBI:57288"/>
        <dbReference type="ChEBI" id="CHEBI:78449"/>
        <dbReference type="ChEBI" id="CHEBI:78450"/>
        <dbReference type="EC" id="2.3.1.180"/>
    </reaction>
</comment>
<dbReference type="UniPathway" id="UPA00094"/>
<comment type="pathway">
    <text evidence="10">Lipid metabolism; fatty acid biosynthesis.</text>
</comment>
<feature type="active site" evidence="10">
    <location>
        <position position="111"/>
    </location>
</feature>
<evidence type="ECO:0000256" key="8">
    <source>
        <dbReference type="ARBA" id="ARBA00023268"/>
    </source>
</evidence>
<feature type="region of interest" description="ACP-binding" evidence="10">
    <location>
        <begin position="250"/>
        <end position="254"/>
    </location>
</feature>
<dbReference type="HAMAP" id="MF_01815">
    <property type="entry name" value="FabH"/>
    <property type="match status" value="1"/>
</dbReference>